<sequence length="20" mass="2382">MTVFLPEKERSSKNNKEKES</sequence>
<organism evidence="2 3">
    <name type="scientific">[Eubacterium] siraeum 70/3</name>
    <dbReference type="NCBI Taxonomy" id="657319"/>
    <lineage>
        <taxon>Bacteria</taxon>
        <taxon>Bacillati</taxon>
        <taxon>Bacillota</taxon>
        <taxon>Clostridia</taxon>
        <taxon>Eubacteriales</taxon>
        <taxon>Oscillospiraceae</taxon>
        <taxon>Oscillospiraceae incertae sedis</taxon>
    </lineage>
</organism>
<dbReference type="AlphaFoldDB" id="D4JTE1"/>
<gene>
    <name evidence="2" type="ORF">EUS_11840</name>
</gene>
<evidence type="ECO:0000256" key="1">
    <source>
        <dbReference type="SAM" id="MobiDB-lite"/>
    </source>
</evidence>
<proteinExistence type="predicted"/>
<accession>D4JTE1</accession>
<reference evidence="2 3" key="2">
    <citation type="submission" date="2010-03" db="EMBL/GenBank/DDBJ databases">
        <authorList>
            <person name="Pajon A."/>
        </authorList>
    </citation>
    <scope>NUCLEOTIDE SEQUENCE [LARGE SCALE GENOMIC DNA]</scope>
    <source>
        <strain evidence="2 3">70/3</strain>
    </source>
</reference>
<evidence type="ECO:0000313" key="3">
    <source>
        <dbReference type="Proteomes" id="UP000008803"/>
    </source>
</evidence>
<reference evidence="2 3" key="1">
    <citation type="submission" date="2010-03" db="EMBL/GenBank/DDBJ databases">
        <title>The genome sequence of Eubacterium siraeum 70/3.</title>
        <authorList>
            <consortium name="metaHIT consortium -- http://www.metahit.eu/"/>
            <person name="Pajon A."/>
            <person name="Turner K."/>
            <person name="Parkhill J."/>
            <person name="Duncan S."/>
            <person name="Flint H."/>
        </authorList>
    </citation>
    <scope>NUCLEOTIDE SEQUENCE [LARGE SCALE GENOMIC DNA]</scope>
    <source>
        <strain evidence="2 3">70/3</strain>
    </source>
</reference>
<dbReference type="HOGENOM" id="CLU_3428190_0_0_9"/>
<dbReference type="EMBL" id="FP929044">
    <property type="protein sequence ID" value="CBK96360.1"/>
    <property type="molecule type" value="Genomic_DNA"/>
</dbReference>
<feature type="region of interest" description="Disordered" evidence="1">
    <location>
        <begin position="1"/>
        <end position="20"/>
    </location>
</feature>
<dbReference type="Proteomes" id="UP000008803">
    <property type="component" value="Chromosome"/>
</dbReference>
<name>D4JTE1_9FIRM</name>
<dbReference type="KEGG" id="esu:EUS_11840"/>
<protein>
    <submittedName>
        <fullName evidence="2">Uncharacterized protein</fullName>
    </submittedName>
</protein>
<evidence type="ECO:0000313" key="2">
    <source>
        <dbReference type="EMBL" id="CBK96360.1"/>
    </source>
</evidence>